<protein>
    <submittedName>
        <fullName evidence="1">Uncharacterized protein</fullName>
    </submittedName>
</protein>
<dbReference type="Proteomes" id="UP000427769">
    <property type="component" value="Chromosome"/>
</dbReference>
<organism evidence="1 2">
    <name type="scientific">Desulfosarcina widdelii</name>
    <dbReference type="NCBI Taxonomy" id="947919"/>
    <lineage>
        <taxon>Bacteria</taxon>
        <taxon>Pseudomonadati</taxon>
        <taxon>Thermodesulfobacteriota</taxon>
        <taxon>Desulfobacteria</taxon>
        <taxon>Desulfobacterales</taxon>
        <taxon>Desulfosarcinaceae</taxon>
        <taxon>Desulfosarcina</taxon>
    </lineage>
</organism>
<sequence>MWGMSVGCGLDGLNKIRKHAELKTPLAGYCNQAVSAILVIMQAGFGQASGQGAAG</sequence>
<evidence type="ECO:0000313" key="2">
    <source>
        <dbReference type="Proteomes" id="UP000427769"/>
    </source>
</evidence>
<name>A0A5K7ZE97_9BACT</name>
<keyword evidence="2" id="KW-1185">Reference proteome</keyword>
<dbReference type="EMBL" id="AP021875">
    <property type="protein sequence ID" value="BBO74537.1"/>
    <property type="molecule type" value="Genomic_DNA"/>
</dbReference>
<dbReference type="AlphaFoldDB" id="A0A5K7ZE97"/>
<proteinExistence type="predicted"/>
<accession>A0A5K7ZE97</accession>
<reference evidence="1 2" key="1">
    <citation type="submission" date="2019-11" db="EMBL/GenBank/DDBJ databases">
        <title>Comparative genomics of hydrocarbon-degrading Desulfosarcina strains.</title>
        <authorList>
            <person name="Watanabe M."/>
            <person name="Kojima H."/>
            <person name="Fukui M."/>
        </authorList>
    </citation>
    <scope>NUCLEOTIDE SEQUENCE [LARGE SCALE GENOMIC DNA]</scope>
    <source>
        <strain evidence="1 2">PP31</strain>
    </source>
</reference>
<dbReference type="KEGG" id="dwd:DSCW_19540"/>
<evidence type="ECO:0000313" key="1">
    <source>
        <dbReference type="EMBL" id="BBO74537.1"/>
    </source>
</evidence>
<gene>
    <name evidence="1" type="ORF">DSCW_19540</name>
</gene>